<dbReference type="OrthoDB" id="21151at2759"/>
<feature type="region of interest" description="Disordered" evidence="14">
    <location>
        <begin position="558"/>
        <end position="579"/>
    </location>
</feature>
<dbReference type="InterPro" id="IPR026859">
    <property type="entry name" value="Myosin-bd"/>
</dbReference>
<dbReference type="InterPro" id="IPR026858">
    <property type="entry name" value="Vezatin"/>
</dbReference>
<feature type="transmembrane region" description="Helical" evidence="15">
    <location>
        <begin position="211"/>
        <end position="229"/>
    </location>
</feature>
<evidence type="ECO:0000256" key="9">
    <source>
        <dbReference type="ARBA" id="ARBA00022989"/>
    </source>
</evidence>
<evidence type="ECO:0000256" key="7">
    <source>
        <dbReference type="ARBA" id="ARBA00022692"/>
    </source>
</evidence>
<keyword evidence="11 15" id="KW-0472">Membrane</keyword>
<proteinExistence type="inferred from homology"/>
<dbReference type="AlphaFoldDB" id="A0A1J7J7I9"/>
<evidence type="ECO:0000259" key="16">
    <source>
        <dbReference type="Pfam" id="PF12632"/>
    </source>
</evidence>
<dbReference type="InParanoid" id="A0A1J7J7I9"/>
<dbReference type="GO" id="GO:0005886">
    <property type="term" value="C:plasma membrane"/>
    <property type="evidence" value="ECO:0007669"/>
    <property type="project" value="UniProtKB-SubCell"/>
</dbReference>
<dbReference type="GO" id="GO:0098609">
    <property type="term" value="P:cell-cell adhesion"/>
    <property type="evidence" value="ECO:0007669"/>
    <property type="project" value="InterPro"/>
</dbReference>
<name>A0A1J7J7I9_9PEZI</name>
<dbReference type="Pfam" id="PF12632">
    <property type="entry name" value="Vezatin"/>
    <property type="match status" value="1"/>
</dbReference>
<comment type="similarity">
    <text evidence="4">Belongs to the vezatin family.</text>
</comment>
<dbReference type="PANTHER" id="PTHR15989:SF5">
    <property type="entry name" value="VEZATIN"/>
    <property type="match status" value="1"/>
</dbReference>
<dbReference type="STRING" id="1408157.A0A1J7J7I9"/>
<feature type="region of interest" description="Disordered" evidence="14">
    <location>
        <begin position="40"/>
        <end position="75"/>
    </location>
</feature>
<dbReference type="Proteomes" id="UP000182658">
    <property type="component" value="Unassembled WGS sequence"/>
</dbReference>
<evidence type="ECO:0000256" key="2">
    <source>
        <dbReference type="ARBA" id="ARBA00004536"/>
    </source>
</evidence>
<evidence type="ECO:0000256" key="14">
    <source>
        <dbReference type="SAM" id="MobiDB-lite"/>
    </source>
</evidence>
<keyword evidence="6" id="KW-1003">Cell membrane</keyword>
<evidence type="ECO:0000256" key="13">
    <source>
        <dbReference type="SAM" id="Coils"/>
    </source>
</evidence>
<evidence type="ECO:0000256" key="5">
    <source>
        <dbReference type="ARBA" id="ARBA00018125"/>
    </source>
</evidence>
<reference evidence="17 18" key="1">
    <citation type="submission" date="2016-10" db="EMBL/GenBank/DDBJ databases">
        <title>Draft genome sequence of Coniochaeta ligniaria NRRL30616, a lignocellulolytic fungus for bioabatement of inhibitors in plant biomass hydrolysates.</title>
        <authorList>
            <consortium name="DOE Joint Genome Institute"/>
            <person name="Jimenez D.J."/>
            <person name="Hector R.E."/>
            <person name="Riley R."/>
            <person name="Sun H."/>
            <person name="Grigoriev I.V."/>
            <person name="Van Elsas J.D."/>
            <person name="Nichols N.N."/>
        </authorList>
    </citation>
    <scope>NUCLEOTIDE SEQUENCE [LARGE SCALE GENOMIC DNA]</scope>
    <source>
        <strain evidence="17 18">NRRL 30616</strain>
    </source>
</reference>
<protein>
    <recommendedName>
        <fullName evidence="5">Vezatin</fullName>
    </recommendedName>
</protein>
<evidence type="ECO:0000256" key="1">
    <source>
        <dbReference type="ARBA" id="ARBA00004123"/>
    </source>
</evidence>
<keyword evidence="9 15" id="KW-1133">Transmembrane helix</keyword>
<accession>A0A1J7J7I9</accession>
<evidence type="ECO:0000256" key="4">
    <source>
        <dbReference type="ARBA" id="ARBA00007245"/>
    </source>
</evidence>
<feature type="region of interest" description="Disordered" evidence="14">
    <location>
        <begin position="632"/>
        <end position="653"/>
    </location>
</feature>
<organism evidence="17 18">
    <name type="scientific">Coniochaeta ligniaria NRRL 30616</name>
    <dbReference type="NCBI Taxonomy" id="1408157"/>
    <lineage>
        <taxon>Eukaryota</taxon>
        <taxon>Fungi</taxon>
        <taxon>Dikarya</taxon>
        <taxon>Ascomycota</taxon>
        <taxon>Pezizomycotina</taxon>
        <taxon>Sordariomycetes</taxon>
        <taxon>Sordariomycetidae</taxon>
        <taxon>Coniochaetales</taxon>
        <taxon>Coniochaetaceae</taxon>
        <taxon>Coniochaeta</taxon>
    </lineage>
</organism>
<gene>
    <name evidence="17" type="ORF">CONLIGDRAFT_689746</name>
</gene>
<evidence type="ECO:0000313" key="18">
    <source>
        <dbReference type="Proteomes" id="UP000182658"/>
    </source>
</evidence>
<evidence type="ECO:0000256" key="12">
    <source>
        <dbReference type="ARBA" id="ARBA00023242"/>
    </source>
</evidence>
<dbReference type="GO" id="GO:0017022">
    <property type="term" value="F:myosin binding"/>
    <property type="evidence" value="ECO:0007669"/>
    <property type="project" value="InterPro"/>
</dbReference>
<dbReference type="EMBL" id="KV875093">
    <property type="protein sequence ID" value="OIW35323.1"/>
    <property type="molecule type" value="Genomic_DNA"/>
</dbReference>
<comment type="subcellular location">
    <subcellularLocation>
        <location evidence="2">Cell junction</location>
        <location evidence="2">Adherens junction</location>
    </subcellularLocation>
    <subcellularLocation>
        <location evidence="3">Cell membrane</location>
        <topology evidence="3">Multi-pass membrane protein</topology>
    </subcellularLocation>
    <subcellularLocation>
        <location evidence="1">Nucleus</location>
    </subcellularLocation>
</comment>
<evidence type="ECO:0000256" key="10">
    <source>
        <dbReference type="ARBA" id="ARBA00023054"/>
    </source>
</evidence>
<evidence type="ECO:0000256" key="6">
    <source>
        <dbReference type="ARBA" id="ARBA00022475"/>
    </source>
</evidence>
<keyword evidence="8" id="KW-0965">Cell junction</keyword>
<feature type="coiled-coil region" evidence="13">
    <location>
        <begin position="461"/>
        <end position="488"/>
    </location>
</feature>
<evidence type="ECO:0000256" key="11">
    <source>
        <dbReference type="ARBA" id="ARBA00023136"/>
    </source>
</evidence>
<keyword evidence="18" id="KW-1185">Reference proteome</keyword>
<evidence type="ECO:0000313" key="17">
    <source>
        <dbReference type="EMBL" id="OIW35323.1"/>
    </source>
</evidence>
<evidence type="ECO:0000256" key="15">
    <source>
        <dbReference type="SAM" id="Phobius"/>
    </source>
</evidence>
<dbReference type="PANTHER" id="PTHR15989">
    <property type="entry name" value="VEZATIN"/>
    <property type="match status" value="1"/>
</dbReference>
<keyword evidence="10 13" id="KW-0175">Coiled coil</keyword>
<keyword evidence="12" id="KW-0539">Nucleus</keyword>
<keyword evidence="7 15" id="KW-0812">Transmembrane</keyword>
<evidence type="ECO:0000256" key="8">
    <source>
        <dbReference type="ARBA" id="ARBA00022949"/>
    </source>
</evidence>
<feature type="transmembrane region" description="Helical" evidence="15">
    <location>
        <begin position="180"/>
        <end position="199"/>
    </location>
</feature>
<sequence length="653" mass="72509">MEPIVYDRTPLSDYLKGTLLPTALVQNTRRVMPANALMADEGDGEHDHWGTAAESGSAHDESPPSSPTFAPVGRPMVKKRFRTQLPDPLRLDMSPSGRITSLHDRYSSRLREPLTNVCVQKAVASTIDRADNTKFLEQFRYTIVASQLLNGQSILGQQHLLHHQSEGPPVAHMNNPTTTGLILTASGALILAWLVSWVYSGGYSHLTKKRVFVTVALLVVAAILSHAYIKQQWLRYLREQAVTEVSTLVSRSQDFDSASSAAAALIQEVELVSRGYRISAPLPPISRIEDRSQTRRCGRLRKELKGRFAEMIEKYNQVAAVVRGFSEQMDLEKYYDVYDISDFDITDALQGFSESEFEDAESLRSLKIAAARFHTIRKLFFCALLALPANGDESDYLRWSTAVEGLRTLNRTTGDSYEKLKSILSEQEMFPTATQTKTPLSPGRERWRSQLGKLNSLSSGIRGLQAKMTLLREESDRALNEAEDLSELGPNLMAQYDSIGQDLKILTQAWEEGRSALASAINRNEKRISSISGVLSPTISLSGVTTVDEGGALEAFKALTGHSPPPSSSGSSVGPEQHEEVFEAVALPSRPRSMLTRGERLVKMKEDRERREEAREKADANRGMLRELEMVINLRPKSKTGSERHAPSARISL</sequence>
<dbReference type="GO" id="GO:0005634">
    <property type="term" value="C:nucleus"/>
    <property type="evidence" value="ECO:0007669"/>
    <property type="project" value="UniProtKB-SubCell"/>
</dbReference>
<evidence type="ECO:0000256" key="3">
    <source>
        <dbReference type="ARBA" id="ARBA00004651"/>
    </source>
</evidence>
<feature type="domain" description="Myosin-binding" evidence="16">
    <location>
        <begin position="190"/>
        <end position="467"/>
    </location>
</feature>